<gene>
    <name evidence="1" type="ORF">NC653_023177</name>
</gene>
<protein>
    <submittedName>
        <fullName evidence="1">Uncharacterized protein</fullName>
    </submittedName>
</protein>
<accession>A0AAD6QBS8</accession>
<organism evidence="1 2">
    <name type="scientific">Populus alba x Populus x berolinensis</name>
    <dbReference type="NCBI Taxonomy" id="444605"/>
    <lineage>
        <taxon>Eukaryota</taxon>
        <taxon>Viridiplantae</taxon>
        <taxon>Streptophyta</taxon>
        <taxon>Embryophyta</taxon>
        <taxon>Tracheophyta</taxon>
        <taxon>Spermatophyta</taxon>
        <taxon>Magnoliopsida</taxon>
        <taxon>eudicotyledons</taxon>
        <taxon>Gunneridae</taxon>
        <taxon>Pentapetalae</taxon>
        <taxon>rosids</taxon>
        <taxon>fabids</taxon>
        <taxon>Malpighiales</taxon>
        <taxon>Salicaceae</taxon>
        <taxon>Saliceae</taxon>
        <taxon>Populus</taxon>
    </lineage>
</organism>
<sequence length="106" mass="12178">MDPRQLRLYMEPAKESVVLNGNLYGNIEPYATGFLKFLIFAQFTMNNQEIRLGIPMMSAWDLHRAWPEAGLKVALGIFLPIIKAEGIRATLFPITMQTYYRTPTVR</sequence>
<evidence type="ECO:0000313" key="1">
    <source>
        <dbReference type="EMBL" id="KAJ6985115.1"/>
    </source>
</evidence>
<proteinExistence type="predicted"/>
<keyword evidence="2" id="KW-1185">Reference proteome</keyword>
<comment type="caution">
    <text evidence="1">The sequence shown here is derived from an EMBL/GenBank/DDBJ whole genome shotgun (WGS) entry which is preliminary data.</text>
</comment>
<dbReference type="Proteomes" id="UP001164929">
    <property type="component" value="Chromosome 9"/>
</dbReference>
<dbReference type="AlphaFoldDB" id="A0AAD6QBS8"/>
<name>A0AAD6QBS8_9ROSI</name>
<evidence type="ECO:0000313" key="2">
    <source>
        <dbReference type="Proteomes" id="UP001164929"/>
    </source>
</evidence>
<dbReference type="EMBL" id="JAQIZT010000009">
    <property type="protein sequence ID" value="KAJ6985115.1"/>
    <property type="molecule type" value="Genomic_DNA"/>
</dbReference>
<reference evidence="1" key="1">
    <citation type="journal article" date="2023" name="Mol. Ecol. Resour.">
        <title>Chromosome-level genome assembly of a triploid poplar Populus alba 'Berolinensis'.</title>
        <authorList>
            <person name="Chen S."/>
            <person name="Yu Y."/>
            <person name="Wang X."/>
            <person name="Wang S."/>
            <person name="Zhang T."/>
            <person name="Zhou Y."/>
            <person name="He R."/>
            <person name="Meng N."/>
            <person name="Wang Y."/>
            <person name="Liu W."/>
            <person name="Liu Z."/>
            <person name="Liu J."/>
            <person name="Guo Q."/>
            <person name="Huang H."/>
            <person name="Sederoff R.R."/>
            <person name="Wang G."/>
            <person name="Qu G."/>
            <person name="Chen S."/>
        </authorList>
    </citation>
    <scope>NUCLEOTIDE SEQUENCE</scope>
    <source>
        <strain evidence="1">SC-2020</strain>
    </source>
</reference>